<dbReference type="AlphaFoldDB" id="A0AAN7WZJ6"/>
<comment type="caution">
    <text evidence="2">The sequence shown here is derived from an EMBL/GenBank/DDBJ whole genome shotgun (WGS) entry which is preliminary data.</text>
</comment>
<dbReference type="EMBL" id="JAUZQC010000021">
    <property type="protein sequence ID" value="KAK5851752.1"/>
    <property type="molecule type" value="Genomic_DNA"/>
</dbReference>
<feature type="compositionally biased region" description="Basic and acidic residues" evidence="1">
    <location>
        <begin position="23"/>
        <end position="33"/>
    </location>
</feature>
<reference evidence="2 3" key="1">
    <citation type="journal article" date="2023" name="Genes (Basel)">
        <title>Chromosome-Level Genome Assembly and Circadian Gene Repertoire of the Patagonia Blennie Eleginops maclovinus-The Closest Ancestral Proxy of Antarctic Cryonotothenioids.</title>
        <authorList>
            <person name="Cheng C.C."/>
            <person name="Rivera-Colon A.G."/>
            <person name="Minhas B.F."/>
            <person name="Wilson L."/>
            <person name="Rayamajhi N."/>
            <person name="Vargas-Chacoff L."/>
            <person name="Catchen J.M."/>
        </authorList>
    </citation>
    <scope>NUCLEOTIDE SEQUENCE [LARGE SCALE GENOMIC DNA]</scope>
    <source>
        <strain evidence="2">JMC-PN-2008</strain>
    </source>
</reference>
<name>A0AAN7WZJ6_ELEMC</name>
<dbReference type="Proteomes" id="UP001346869">
    <property type="component" value="Unassembled WGS sequence"/>
</dbReference>
<evidence type="ECO:0000256" key="1">
    <source>
        <dbReference type="SAM" id="MobiDB-lite"/>
    </source>
</evidence>
<sequence length="86" mass="9171">MEGKGKAYYPSSSALNYLNANDVRGRERGGEERIGEEENDDGRKTPRGNGKESTSVLAGEDKMQQRGANLLLLGVSGSCLVILKAG</sequence>
<organism evidence="2 3">
    <name type="scientific">Eleginops maclovinus</name>
    <name type="common">Patagonian blennie</name>
    <name type="synonym">Eleginus maclovinus</name>
    <dbReference type="NCBI Taxonomy" id="56733"/>
    <lineage>
        <taxon>Eukaryota</taxon>
        <taxon>Metazoa</taxon>
        <taxon>Chordata</taxon>
        <taxon>Craniata</taxon>
        <taxon>Vertebrata</taxon>
        <taxon>Euteleostomi</taxon>
        <taxon>Actinopterygii</taxon>
        <taxon>Neopterygii</taxon>
        <taxon>Teleostei</taxon>
        <taxon>Neoteleostei</taxon>
        <taxon>Acanthomorphata</taxon>
        <taxon>Eupercaria</taxon>
        <taxon>Perciformes</taxon>
        <taxon>Notothenioidei</taxon>
        <taxon>Eleginopidae</taxon>
        <taxon>Eleginops</taxon>
    </lineage>
</organism>
<accession>A0AAN7WZJ6</accession>
<feature type="region of interest" description="Disordered" evidence="1">
    <location>
        <begin position="19"/>
        <end position="60"/>
    </location>
</feature>
<gene>
    <name evidence="2" type="ORF">PBY51_023280</name>
</gene>
<evidence type="ECO:0000313" key="2">
    <source>
        <dbReference type="EMBL" id="KAK5851752.1"/>
    </source>
</evidence>
<evidence type="ECO:0000313" key="3">
    <source>
        <dbReference type="Proteomes" id="UP001346869"/>
    </source>
</evidence>
<proteinExistence type="predicted"/>
<keyword evidence="3" id="KW-1185">Reference proteome</keyword>
<protein>
    <submittedName>
        <fullName evidence="2">Uncharacterized protein</fullName>
    </submittedName>
</protein>
<reference evidence="2 3" key="2">
    <citation type="journal article" date="2023" name="Mol. Biol. Evol.">
        <title>Genomics of Secondarily Temperate Adaptation in the Only Non-Antarctic Icefish.</title>
        <authorList>
            <person name="Rivera-Colon A.G."/>
            <person name="Rayamajhi N."/>
            <person name="Minhas B.F."/>
            <person name="Madrigal G."/>
            <person name="Bilyk K.T."/>
            <person name="Yoon V."/>
            <person name="Hune M."/>
            <person name="Gregory S."/>
            <person name="Cheng C.H.C."/>
            <person name="Catchen J.M."/>
        </authorList>
    </citation>
    <scope>NUCLEOTIDE SEQUENCE [LARGE SCALE GENOMIC DNA]</scope>
    <source>
        <strain evidence="2">JMC-PN-2008</strain>
    </source>
</reference>